<name>A0ABP7ASL4_9ACTN</name>
<evidence type="ECO:0000256" key="1">
    <source>
        <dbReference type="SAM" id="MobiDB-lite"/>
    </source>
</evidence>
<evidence type="ECO:0000313" key="3">
    <source>
        <dbReference type="Proteomes" id="UP001501490"/>
    </source>
</evidence>
<gene>
    <name evidence="2" type="ORF">GCM10022236_46780</name>
</gene>
<dbReference type="Proteomes" id="UP001501490">
    <property type="component" value="Unassembled WGS sequence"/>
</dbReference>
<reference evidence="3" key="1">
    <citation type="journal article" date="2019" name="Int. J. Syst. Evol. Microbiol.">
        <title>The Global Catalogue of Microorganisms (GCM) 10K type strain sequencing project: providing services to taxonomists for standard genome sequencing and annotation.</title>
        <authorList>
            <consortium name="The Broad Institute Genomics Platform"/>
            <consortium name="The Broad Institute Genome Sequencing Center for Infectious Disease"/>
            <person name="Wu L."/>
            <person name="Ma J."/>
        </authorList>
    </citation>
    <scope>NUCLEOTIDE SEQUENCE [LARGE SCALE GENOMIC DNA]</scope>
    <source>
        <strain evidence="3">JCM 16929</strain>
    </source>
</reference>
<accession>A0ABP7ASL4</accession>
<comment type="caution">
    <text evidence="2">The sequence shown here is derived from an EMBL/GenBank/DDBJ whole genome shotgun (WGS) entry which is preliminary data.</text>
</comment>
<organism evidence="2 3">
    <name type="scientific">Microlunatus ginsengisoli</name>
    <dbReference type="NCBI Taxonomy" id="363863"/>
    <lineage>
        <taxon>Bacteria</taxon>
        <taxon>Bacillati</taxon>
        <taxon>Actinomycetota</taxon>
        <taxon>Actinomycetes</taxon>
        <taxon>Propionibacteriales</taxon>
        <taxon>Propionibacteriaceae</taxon>
        <taxon>Microlunatus</taxon>
    </lineage>
</organism>
<protein>
    <submittedName>
        <fullName evidence="2">Uncharacterized protein</fullName>
    </submittedName>
</protein>
<proteinExistence type="predicted"/>
<feature type="compositionally biased region" description="Basic and acidic residues" evidence="1">
    <location>
        <begin position="30"/>
        <end position="46"/>
    </location>
</feature>
<keyword evidence="3" id="KW-1185">Reference proteome</keyword>
<sequence length="83" mass="8903">MFTAGLCSVSVDPWVAPRGSLESDIQLSRRAAERSSVRQALRERRLASRPARSLPRPARVEPVGSPSVDSDAPAHADQLTPVG</sequence>
<dbReference type="EMBL" id="BAABAB010000049">
    <property type="protein sequence ID" value="GAA3638956.1"/>
    <property type="molecule type" value="Genomic_DNA"/>
</dbReference>
<evidence type="ECO:0000313" key="2">
    <source>
        <dbReference type="EMBL" id="GAA3638956.1"/>
    </source>
</evidence>
<feature type="compositionally biased region" description="Low complexity" evidence="1">
    <location>
        <begin position="48"/>
        <end position="57"/>
    </location>
</feature>
<feature type="region of interest" description="Disordered" evidence="1">
    <location>
        <begin position="25"/>
        <end position="83"/>
    </location>
</feature>